<dbReference type="AlphaFoldDB" id="X1HNU0"/>
<accession>X1HNU0</accession>
<organism evidence="1">
    <name type="scientific">marine sediment metagenome</name>
    <dbReference type="NCBI Taxonomy" id="412755"/>
    <lineage>
        <taxon>unclassified sequences</taxon>
        <taxon>metagenomes</taxon>
        <taxon>ecological metagenomes</taxon>
    </lineage>
</organism>
<evidence type="ECO:0000313" key="1">
    <source>
        <dbReference type="EMBL" id="GAH71152.1"/>
    </source>
</evidence>
<gene>
    <name evidence="1" type="ORF">S03H2_53074</name>
</gene>
<protein>
    <submittedName>
        <fullName evidence="1">Uncharacterized protein</fullName>
    </submittedName>
</protein>
<dbReference type="EMBL" id="BARU01033763">
    <property type="protein sequence ID" value="GAH71152.1"/>
    <property type="molecule type" value="Genomic_DNA"/>
</dbReference>
<name>X1HNU0_9ZZZZ</name>
<proteinExistence type="predicted"/>
<sequence length="116" mass="14225">WEEIYPEEINTKRQWLPYLTLRPKYGTIYFSIRLVTEFFGTFSRVRIRYHRKTNILTFTPTFDLEHSYKISSSNRTIKAKNVFNRIKISFVKNKSFFTRYNSEARWLEINLNKEIK</sequence>
<reference evidence="1" key="1">
    <citation type="journal article" date="2014" name="Front. Microbiol.">
        <title>High frequency of phylogenetically diverse reductive dehalogenase-homologous genes in deep subseafloor sedimentary metagenomes.</title>
        <authorList>
            <person name="Kawai M."/>
            <person name="Futagami T."/>
            <person name="Toyoda A."/>
            <person name="Takaki Y."/>
            <person name="Nishi S."/>
            <person name="Hori S."/>
            <person name="Arai W."/>
            <person name="Tsubouchi T."/>
            <person name="Morono Y."/>
            <person name="Uchiyama I."/>
            <person name="Ito T."/>
            <person name="Fujiyama A."/>
            <person name="Inagaki F."/>
            <person name="Takami H."/>
        </authorList>
    </citation>
    <scope>NUCLEOTIDE SEQUENCE</scope>
    <source>
        <strain evidence="1">Expedition CK06-06</strain>
    </source>
</reference>
<comment type="caution">
    <text evidence="1">The sequence shown here is derived from an EMBL/GenBank/DDBJ whole genome shotgun (WGS) entry which is preliminary data.</text>
</comment>
<feature type="non-terminal residue" evidence="1">
    <location>
        <position position="1"/>
    </location>
</feature>